<keyword evidence="1" id="KW-0479">Metal-binding</keyword>
<evidence type="ECO:0000313" key="4">
    <source>
        <dbReference type="EMBL" id="QQK81594.1"/>
    </source>
</evidence>
<dbReference type="AlphaFoldDB" id="A0A7T6ZDP5"/>
<dbReference type="RefSeq" id="WP_200086057.1">
    <property type="nucleotide sequence ID" value="NZ_CP054706.1"/>
</dbReference>
<dbReference type="EMBL" id="CP054706">
    <property type="protein sequence ID" value="QQK81594.1"/>
    <property type="molecule type" value="Genomic_DNA"/>
</dbReference>
<dbReference type="CDD" id="cd01285">
    <property type="entry name" value="nucleoside_deaminase"/>
    <property type="match status" value="1"/>
</dbReference>
<dbReference type="PANTHER" id="PTHR11079">
    <property type="entry name" value="CYTOSINE DEAMINASE FAMILY MEMBER"/>
    <property type="match status" value="1"/>
</dbReference>
<evidence type="ECO:0000259" key="3">
    <source>
        <dbReference type="PROSITE" id="PS51747"/>
    </source>
</evidence>
<dbReference type="SUPFAM" id="SSF53927">
    <property type="entry name" value="Cytidine deaminase-like"/>
    <property type="match status" value="1"/>
</dbReference>
<proteinExistence type="predicted"/>
<dbReference type="PROSITE" id="PS51747">
    <property type="entry name" value="CYT_DCMP_DEAMINASES_2"/>
    <property type="match status" value="1"/>
</dbReference>
<dbReference type="Gene3D" id="3.40.140.10">
    <property type="entry name" value="Cytidine Deaminase, domain 2"/>
    <property type="match status" value="1"/>
</dbReference>
<dbReference type="GO" id="GO:0006152">
    <property type="term" value="P:purine nucleoside catabolic process"/>
    <property type="evidence" value="ECO:0007669"/>
    <property type="project" value="TreeGrafter"/>
</dbReference>
<accession>A0A7T6ZDP5</accession>
<dbReference type="InterPro" id="IPR016193">
    <property type="entry name" value="Cytidine_deaminase-like"/>
</dbReference>
<gene>
    <name evidence="4" type="ORF">HUG20_17860</name>
</gene>
<dbReference type="InterPro" id="IPR002125">
    <property type="entry name" value="CMP_dCMP_dom"/>
</dbReference>
<dbReference type="GO" id="GO:0047974">
    <property type="term" value="F:guanosine deaminase activity"/>
    <property type="evidence" value="ECO:0007669"/>
    <property type="project" value="TreeGrafter"/>
</dbReference>
<dbReference type="PANTHER" id="PTHR11079:SF161">
    <property type="entry name" value="CMP_DCMP-TYPE DEAMINASE DOMAIN-CONTAINING PROTEIN"/>
    <property type="match status" value="1"/>
</dbReference>
<protein>
    <submittedName>
        <fullName evidence="4">Nucleoside deaminase</fullName>
    </submittedName>
</protein>
<sequence>MTKETFMRKAIQLACETVDHGNTPFGAVIVKDGKIISGEANEVASGNDPTAHAELLAIRTAGKQLGTENLAGYELFASGEPCPMCLGAIYAAGIENVYVAYSLEEAVEYGLASPYVYEQVAKPNDKRDISFIPLKPSLVEEHPYDVWKRQVKSDEKQS</sequence>
<dbReference type="GO" id="GO:0008270">
    <property type="term" value="F:zinc ion binding"/>
    <property type="evidence" value="ECO:0007669"/>
    <property type="project" value="InterPro"/>
</dbReference>
<evidence type="ECO:0000256" key="1">
    <source>
        <dbReference type="ARBA" id="ARBA00022723"/>
    </source>
</evidence>
<name>A0A7T6ZDP5_9BACI</name>
<dbReference type="KEGG" id="scib:HUG20_17860"/>
<reference evidence="4 5" key="1">
    <citation type="submission" date="2020-06" db="EMBL/GenBank/DDBJ databases">
        <title>Genomic analysis of Salicibibacter sp. NKC21-4.</title>
        <authorList>
            <person name="Oh Y.J."/>
        </authorList>
    </citation>
    <scope>NUCLEOTIDE SEQUENCE [LARGE SCALE GENOMIC DNA]</scope>
    <source>
        <strain evidence="4 5">NKC21-4</strain>
    </source>
</reference>
<organism evidence="4 5">
    <name type="scientific">Salicibibacter cibi</name>
    <dbReference type="NCBI Taxonomy" id="2743001"/>
    <lineage>
        <taxon>Bacteria</taxon>
        <taxon>Bacillati</taxon>
        <taxon>Bacillota</taxon>
        <taxon>Bacilli</taxon>
        <taxon>Bacillales</taxon>
        <taxon>Bacillaceae</taxon>
        <taxon>Salicibibacter</taxon>
    </lineage>
</organism>
<dbReference type="Pfam" id="PF00383">
    <property type="entry name" value="dCMP_cyt_deam_1"/>
    <property type="match status" value="1"/>
</dbReference>
<feature type="domain" description="CMP/dCMP-type deaminase" evidence="3">
    <location>
        <begin position="1"/>
        <end position="114"/>
    </location>
</feature>
<evidence type="ECO:0000313" key="5">
    <source>
        <dbReference type="Proteomes" id="UP000595349"/>
    </source>
</evidence>
<dbReference type="Proteomes" id="UP000595349">
    <property type="component" value="Chromosome"/>
</dbReference>
<dbReference type="PROSITE" id="PS00903">
    <property type="entry name" value="CYT_DCMP_DEAMINASES_1"/>
    <property type="match status" value="1"/>
</dbReference>
<evidence type="ECO:0000256" key="2">
    <source>
        <dbReference type="ARBA" id="ARBA00022833"/>
    </source>
</evidence>
<keyword evidence="2" id="KW-0862">Zinc</keyword>
<dbReference type="InterPro" id="IPR016192">
    <property type="entry name" value="APOBEC/CMP_deaminase_Zn-bd"/>
</dbReference>
<keyword evidence="5" id="KW-1185">Reference proteome</keyword>